<dbReference type="PANTHER" id="PTHR30055">
    <property type="entry name" value="HTH-TYPE TRANSCRIPTIONAL REGULATOR RUTR"/>
    <property type="match status" value="1"/>
</dbReference>
<sequence>MPEKVDAAPRPESDGRATRWDDHKADRRDRILDAAMAAIDEGGADIGVKQIAERAGVPRSVVYRVFKDRGDLDEQLRARILERLMEHVTPGLTPEGTIEEAIANAVDNYLRWIVESPRLHQFLGIGSASHRTTGSRAVTGTKTAIAVQLSAMLDAILRTQGKDPALAETMAFGLIGLVDVSVNRWLSSSQSEVGIDQLADFLTVSIWQVLDGNLRRMGVTIDPTTPVSRLF</sequence>
<dbReference type="InterPro" id="IPR036271">
    <property type="entry name" value="Tet_transcr_reg_TetR-rel_C_sf"/>
</dbReference>
<name>A0A541B9U9_9NOCA</name>
<dbReference type="Pfam" id="PF00440">
    <property type="entry name" value="TetR_N"/>
    <property type="match status" value="1"/>
</dbReference>
<feature type="domain" description="HTH tetR-type" evidence="4">
    <location>
        <begin position="25"/>
        <end position="84"/>
    </location>
</feature>
<dbReference type="PROSITE" id="PS50977">
    <property type="entry name" value="HTH_TETR_2"/>
    <property type="match status" value="1"/>
</dbReference>
<accession>A0A541B9U9</accession>
<protein>
    <submittedName>
        <fullName evidence="5">TetR/AcrR family transcriptional regulator</fullName>
    </submittedName>
</protein>
<dbReference type="Gene3D" id="1.10.357.10">
    <property type="entry name" value="Tetracycline Repressor, domain 2"/>
    <property type="match status" value="1"/>
</dbReference>
<dbReference type="PANTHER" id="PTHR30055:SF160">
    <property type="entry name" value="TRANSCRIPTIONAL REGULATORY PROTEIN (PROBABLY ASNC-FAMILY)-RELATED"/>
    <property type="match status" value="1"/>
</dbReference>
<dbReference type="SUPFAM" id="SSF46689">
    <property type="entry name" value="Homeodomain-like"/>
    <property type="match status" value="1"/>
</dbReference>
<dbReference type="InterPro" id="IPR001647">
    <property type="entry name" value="HTH_TetR"/>
</dbReference>
<keyword evidence="1 2" id="KW-0238">DNA-binding</keyword>
<evidence type="ECO:0000259" key="4">
    <source>
        <dbReference type="PROSITE" id="PS50977"/>
    </source>
</evidence>
<dbReference type="PRINTS" id="PR00455">
    <property type="entry name" value="HTHTETR"/>
</dbReference>
<dbReference type="GO" id="GO:0000976">
    <property type="term" value="F:transcription cis-regulatory region binding"/>
    <property type="evidence" value="ECO:0007669"/>
    <property type="project" value="TreeGrafter"/>
</dbReference>
<proteinExistence type="predicted"/>
<dbReference type="AlphaFoldDB" id="A0A541B9U9"/>
<organism evidence="5 6">
    <name type="scientific">Rhodococcus spelaei</name>
    <dbReference type="NCBI Taxonomy" id="2546320"/>
    <lineage>
        <taxon>Bacteria</taxon>
        <taxon>Bacillati</taxon>
        <taxon>Actinomycetota</taxon>
        <taxon>Actinomycetes</taxon>
        <taxon>Mycobacteriales</taxon>
        <taxon>Nocardiaceae</taxon>
        <taxon>Rhodococcus</taxon>
    </lineage>
</organism>
<feature type="region of interest" description="Disordered" evidence="3">
    <location>
        <begin position="1"/>
        <end position="23"/>
    </location>
</feature>
<dbReference type="GO" id="GO:0003700">
    <property type="term" value="F:DNA-binding transcription factor activity"/>
    <property type="evidence" value="ECO:0007669"/>
    <property type="project" value="TreeGrafter"/>
</dbReference>
<evidence type="ECO:0000256" key="1">
    <source>
        <dbReference type="ARBA" id="ARBA00023125"/>
    </source>
</evidence>
<dbReference type="OrthoDB" id="4542604at2"/>
<feature type="DNA-binding region" description="H-T-H motif" evidence="2">
    <location>
        <begin position="47"/>
        <end position="66"/>
    </location>
</feature>
<reference evidence="5 6" key="1">
    <citation type="submission" date="2019-06" db="EMBL/GenBank/DDBJ databases">
        <title>Rhodococcus spaelei sp. nov., isolated from a cave.</title>
        <authorList>
            <person name="Lee S.D."/>
        </authorList>
    </citation>
    <scope>NUCLEOTIDE SEQUENCE [LARGE SCALE GENOMIC DNA]</scope>
    <source>
        <strain evidence="5 6">C9-5</strain>
    </source>
</reference>
<dbReference type="RefSeq" id="WP_142098636.1">
    <property type="nucleotide sequence ID" value="NZ_VIGH01000004.1"/>
</dbReference>
<comment type="caution">
    <text evidence="5">The sequence shown here is derived from an EMBL/GenBank/DDBJ whole genome shotgun (WGS) entry which is preliminary data.</text>
</comment>
<keyword evidence="6" id="KW-1185">Reference proteome</keyword>
<dbReference type="Proteomes" id="UP000316256">
    <property type="component" value="Unassembled WGS sequence"/>
</dbReference>
<dbReference type="EMBL" id="VIGH01000004">
    <property type="protein sequence ID" value="TQF69110.1"/>
    <property type="molecule type" value="Genomic_DNA"/>
</dbReference>
<evidence type="ECO:0000256" key="2">
    <source>
        <dbReference type="PROSITE-ProRule" id="PRU00335"/>
    </source>
</evidence>
<dbReference type="InterPro" id="IPR050109">
    <property type="entry name" value="HTH-type_TetR-like_transc_reg"/>
</dbReference>
<evidence type="ECO:0000256" key="3">
    <source>
        <dbReference type="SAM" id="MobiDB-lite"/>
    </source>
</evidence>
<evidence type="ECO:0000313" key="6">
    <source>
        <dbReference type="Proteomes" id="UP000316256"/>
    </source>
</evidence>
<evidence type="ECO:0000313" key="5">
    <source>
        <dbReference type="EMBL" id="TQF69110.1"/>
    </source>
</evidence>
<dbReference type="SUPFAM" id="SSF48498">
    <property type="entry name" value="Tetracyclin repressor-like, C-terminal domain"/>
    <property type="match status" value="1"/>
</dbReference>
<dbReference type="InterPro" id="IPR009057">
    <property type="entry name" value="Homeodomain-like_sf"/>
</dbReference>
<gene>
    <name evidence="5" type="ORF">FK531_10085</name>
</gene>